<dbReference type="AlphaFoldDB" id="A0A537K6I7"/>
<sequence>MGVSARGEPGPRGRRGPAPAIARGGPVTWRAPGAALAGIIAVTAVLRFSLLGQNSLWFDEAWMAWIGQQRWQDIVPLLRAGDAHPPLSYFLMKAWIGIAGDGEAALRFLSACCGVLSVALTYALARRISTERVSLLSALVIGVSPFAVMAGQEVRMYALLGTLTLASTLALVVSCERGGGLRWGGYALLTAAMIYTHYLAGLMVLAHGVWVAWFERRHCGSWVLAVGAAAALYLPWVPSLWQQIAHGHGTPWFERGTAFLDLGDLLGLMAFGGSLFGMGSYFFPGTVGPAGQVLILLPFLVTLWRGAASWMSDRRSLGLVGLPLVVTGVAMASLSFARALIFYPRWFSFLLPFYALLLAGGLEDIAGRWPGRRAEALALLTAGLLAFGAPVLDRYYFDPGFRPYPWRAAADLVRRQARPGDFLLFVNSSAEIAFSYYFRETHPFLALTPIEAVQGADRAPTFSEIQARALAKRYPRLWIIATPPLTPGMQERLRAGLDGAYQVVGSRSFPGIWLHLLEVRRPGPPSTPRGG</sequence>
<evidence type="ECO:0000256" key="4">
    <source>
        <dbReference type="ARBA" id="ARBA00022679"/>
    </source>
</evidence>
<dbReference type="GO" id="GO:0010041">
    <property type="term" value="P:response to iron(III) ion"/>
    <property type="evidence" value="ECO:0007669"/>
    <property type="project" value="TreeGrafter"/>
</dbReference>
<evidence type="ECO:0000256" key="2">
    <source>
        <dbReference type="ARBA" id="ARBA00022475"/>
    </source>
</evidence>
<keyword evidence="2" id="KW-1003">Cell membrane</keyword>
<evidence type="ECO:0000256" key="1">
    <source>
        <dbReference type="ARBA" id="ARBA00004651"/>
    </source>
</evidence>
<comment type="subcellular location">
    <subcellularLocation>
        <location evidence="1">Cell membrane</location>
        <topology evidence="1">Multi-pass membrane protein</topology>
    </subcellularLocation>
</comment>
<evidence type="ECO:0000256" key="8">
    <source>
        <dbReference type="SAM" id="MobiDB-lite"/>
    </source>
</evidence>
<name>A0A537K6I7_9BACT</name>
<evidence type="ECO:0000256" key="9">
    <source>
        <dbReference type="SAM" id="Phobius"/>
    </source>
</evidence>
<protein>
    <recommendedName>
        <fullName evidence="10">Glycosyltransferase RgtA/B/C/D-like domain-containing protein</fullName>
    </recommendedName>
</protein>
<evidence type="ECO:0000256" key="7">
    <source>
        <dbReference type="ARBA" id="ARBA00023136"/>
    </source>
</evidence>
<dbReference type="PANTHER" id="PTHR33908:SF3">
    <property type="entry name" value="UNDECAPRENYL PHOSPHATE-ALPHA-4-AMINO-4-DEOXY-L-ARABINOSE ARABINOSYL TRANSFERASE"/>
    <property type="match status" value="1"/>
</dbReference>
<feature type="transmembrane region" description="Helical" evidence="9">
    <location>
        <begin position="289"/>
        <end position="307"/>
    </location>
</feature>
<evidence type="ECO:0000313" key="12">
    <source>
        <dbReference type="Proteomes" id="UP000318509"/>
    </source>
</evidence>
<dbReference type="EMBL" id="VBAK01000096">
    <property type="protein sequence ID" value="TMI91360.1"/>
    <property type="molecule type" value="Genomic_DNA"/>
</dbReference>
<evidence type="ECO:0000256" key="6">
    <source>
        <dbReference type="ARBA" id="ARBA00022989"/>
    </source>
</evidence>
<evidence type="ECO:0000313" key="11">
    <source>
        <dbReference type="EMBL" id="TMI91360.1"/>
    </source>
</evidence>
<dbReference type="GO" id="GO:0016763">
    <property type="term" value="F:pentosyltransferase activity"/>
    <property type="evidence" value="ECO:0007669"/>
    <property type="project" value="TreeGrafter"/>
</dbReference>
<reference evidence="11 12" key="1">
    <citation type="journal article" date="2019" name="Nat. Microbiol.">
        <title>Mediterranean grassland soil C-N compound turnover is dependent on rainfall and depth, and is mediated by genomically divergent microorganisms.</title>
        <authorList>
            <person name="Diamond S."/>
            <person name="Andeer P.F."/>
            <person name="Li Z."/>
            <person name="Crits-Christoph A."/>
            <person name="Burstein D."/>
            <person name="Anantharaman K."/>
            <person name="Lane K.R."/>
            <person name="Thomas B.C."/>
            <person name="Pan C."/>
            <person name="Northen T.R."/>
            <person name="Banfield J.F."/>
        </authorList>
    </citation>
    <scope>NUCLEOTIDE SEQUENCE [LARGE SCALE GENOMIC DNA]</scope>
    <source>
        <strain evidence="11">NP_3</strain>
    </source>
</reference>
<keyword evidence="4" id="KW-0808">Transferase</keyword>
<accession>A0A537K6I7</accession>
<feature type="transmembrane region" description="Helical" evidence="9">
    <location>
        <begin position="186"/>
        <end position="210"/>
    </location>
</feature>
<feature type="transmembrane region" description="Helical" evidence="9">
    <location>
        <begin position="222"/>
        <end position="241"/>
    </location>
</feature>
<feature type="transmembrane region" description="Helical" evidence="9">
    <location>
        <begin position="31"/>
        <end position="50"/>
    </location>
</feature>
<keyword evidence="3" id="KW-0328">Glycosyltransferase</keyword>
<dbReference type="Proteomes" id="UP000318509">
    <property type="component" value="Unassembled WGS sequence"/>
</dbReference>
<dbReference type="InterPro" id="IPR038731">
    <property type="entry name" value="RgtA/B/C-like"/>
</dbReference>
<evidence type="ECO:0000259" key="10">
    <source>
        <dbReference type="Pfam" id="PF13231"/>
    </source>
</evidence>
<feature type="domain" description="Glycosyltransferase RgtA/B/C/D-like" evidence="10">
    <location>
        <begin position="84"/>
        <end position="235"/>
    </location>
</feature>
<feature type="transmembrane region" description="Helical" evidence="9">
    <location>
        <begin position="132"/>
        <end position="150"/>
    </location>
</feature>
<dbReference type="InterPro" id="IPR050297">
    <property type="entry name" value="LipidA_mod_glycosyltrf_83"/>
</dbReference>
<organism evidence="11 12">
    <name type="scientific">Candidatus Segetimicrobium genomatis</name>
    <dbReference type="NCBI Taxonomy" id="2569760"/>
    <lineage>
        <taxon>Bacteria</taxon>
        <taxon>Bacillati</taxon>
        <taxon>Candidatus Sysuimicrobiota</taxon>
        <taxon>Candidatus Sysuimicrobiia</taxon>
        <taxon>Candidatus Sysuimicrobiales</taxon>
        <taxon>Candidatus Segetimicrobiaceae</taxon>
        <taxon>Candidatus Segetimicrobium</taxon>
    </lineage>
</organism>
<dbReference type="GO" id="GO:0009103">
    <property type="term" value="P:lipopolysaccharide biosynthetic process"/>
    <property type="evidence" value="ECO:0007669"/>
    <property type="project" value="UniProtKB-ARBA"/>
</dbReference>
<keyword evidence="5 9" id="KW-0812">Transmembrane</keyword>
<dbReference type="PANTHER" id="PTHR33908">
    <property type="entry name" value="MANNOSYLTRANSFERASE YKCB-RELATED"/>
    <property type="match status" value="1"/>
</dbReference>
<comment type="caution">
    <text evidence="11">The sequence shown here is derived from an EMBL/GenBank/DDBJ whole genome shotgun (WGS) entry which is preliminary data.</text>
</comment>
<proteinExistence type="predicted"/>
<keyword evidence="7 9" id="KW-0472">Membrane</keyword>
<feature type="transmembrane region" description="Helical" evidence="9">
    <location>
        <begin position="377"/>
        <end position="397"/>
    </location>
</feature>
<keyword evidence="6 9" id="KW-1133">Transmembrane helix</keyword>
<evidence type="ECO:0000256" key="5">
    <source>
        <dbReference type="ARBA" id="ARBA00022692"/>
    </source>
</evidence>
<evidence type="ECO:0000256" key="3">
    <source>
        <dbReference type="ARBA" id="ARBA00022676"/>
    </source>
</evidence>
<feature type="transmembrane region" description="Helical" evidence="9">
    <location>
        <begin position="319"/>
        <end position="340"/>
    </location>
</feature>
<dbReference type="GO" id="GO:0005886">
    <property type="term" value="C:plasma membrane"/>
    <property type="evidence" value="ECO:0007669"/>
    <property type="project" value="UniProtKB-SubCell"/>
</dbReference>
<feature type="transmembrane region" description="Helical" evidence="9">
    <location>
        <begin position="104"/>
        <end position="125"/>
    </location>
</feature>
<feature type="region of interest" description="Disordered" evidence="8">
    <location>
        <begin position="1"/>
        <end position="23"/>
    </location>
</feature>
<gene>
    <name evidence="11" type="ORF">E6H00_04230</name>
</gene>
<feature type="transmembrane region" description="Helical" evidence="9">
    <location>
        <begin position="346"/>
        <end position="365"/>
    </location>
</feature>
<dbReference type="Pfam" id="PF13231">
    <property type="entry name" value="PMT_2"/>
    <property type="match status" value="1"/>
</dbReference>